<evidence type="ECO:0000256" key="1">
    <source>
        <dbReference type="ARBA" id="ARBA00004123"/>
    </source>
</evidence>
<keyword evidence="7" id="KW-0238">DNA-binding</keyword>
<feature type="non-terminal residue" evidence="12">
    <location>
        <position position="111"/>
    </location>
</feature>
<evidence type="ECO:0000256" key="2">
    <source>
        <dbReference type="ARBA" id="ARBA00005993"/>
    </source>
</evidence>
<dbReference type="PROSITE" id="PS00031">
    <property type="entry name" value="NUCLEAR_REC_DBD_1"/>
    <property type="match status" value="1"/>
</dbReference>
<dbReference type="CDD" id="cd06960">
    <property type="entry name" value="NR_DBD_HNF4A"/>
    <property type="match status" value="1"/>
</dbReference>
<dbReference type="SUPFAM" id="SSF57716">
    <property type="entry name" value="Glucocorticoid receptor-like (DNA-binding domain)"/>
    <property type="match status" value="1"/>
</dbReference>
<dbReference type="PANTHER" id="PTHR24083">
    <property type="entry name" value="NUCLEAR HORMONE RECEPTOR"/>
    <property type="match status" value="1"/>
</dbReference>
<dbReference type="InterPro" id="IPR001628">
    <property type="entry name" value="Znf_hrmn_rcpt"/>
</dbReference>
<evidence type="ECO:0000256" key="5">
    <source>
        <dbReference type="ARBA" id="ARBA00022833"/>
    </source>
</evidence>
<evidence type="ECO:0000256" key="10">
    <source>
        <dbReference type="ARBA" id="ARBA00023242"/>
    </source>
</evidence>
<keyword evidence="3" id="KW-0479">Metal-binding</keyword>
<dbReference type="FunFam" id="3.30.50.10:FF:000030">
    <property type="entry name" value="Nuclear Hormone Receptor family"/>
    <property type="match status" value="1"/>
</dbReference>
<evidence type="ECO:0000256" key="8">
    <source>
        <dbReference type="ARBA" id="ARBA00023163"/>
    </source>
</evidence>
<keyword evidence="4" id="KW-0863">Zinc-finger</keyword>
<dbReference type="PRINTS" id="PR00047">
    <property type="entry name" value="STROIDFINGER"/>
</dbReference>
<evidence type="ECO:0000256" key="9">
    <source>
        <dbReference type="ARBA" id="ARBA00023170"/>
    </source>
</evidence>
<evidence type="ECO:0000256" key="4">
    <source>
        <dbReference type="ARBA" id="ARBA00022771"/>
    </source>
</evidence>
<dbReference type="GO" id="GO:0005634">
    <property type="term" value="C:nucleus"/>
    <property type="evidence" value="ECO:0007669"/>
    <property type="project" value="UniProtKB-SubCell"/>
</dbReference>
<dbReference type="AlphaFoldDB" id="A0AAV5TQK1"/>
<keyword evidence="10" id="KW-0539">Nucleus</keyword>
<dbReference type="Pfam" id="PF00105">
    <property type="entry name" value="zf-C4"/>
    <property type="match status" value="1"/>
</dbReference>
<keyword evidence="6" id="KW-0805">Transcription regulation</keyword>
<dbReference type="GO" id="GO:0003700">
    <property type="term" value="F:DNA-binding transcription factor activity"/>
    <property type="evidence" value="ECO:0007669"/>
    <property type="project" value="InterPro"/>
</dbReference>
<keyword evidence="13" id="KW-1185">Reference proteome</keyword>
<evidence type="ECO:0000259" key="11">
    <source>
        <dbReference type="PROSITE" id="PS51030"/>
    </source>
</evidence>
<dbReference type="InterPro" id="IPR050274">
    <property type="entry name" value="Nuclear_hormone_rcpt_NR2"/>
</dbReference>
<gene>
    <name evidence="12" type="ORF">PENTCL1PPCAC_18905</name>
</gene>
<dbReference type="PROSITE" id="PS51030">
    <property type="entry name" value="NUCLEAR_REC_DBD_2"/>
    <property type="match status" value="1"/>
</dbReference>
<keyword evidence="8" id="KW-0804">Transcription</keyword>
<dbReference type="EMBL" id="BTSX01000004">
    <property type="protein sequence ID" value="GMS96730.1"/>
    <property type="molecule type" value="Genomic_DNA"/>
</dbReference>
<dbReference type="InterPro" id="IPR049636">
    <property type="entry name" value="HNF4-like_DBD"/>
</dbReference>
<proteinExistence type="inferred from homology"/>
<evidence type="ECO:0000313" key="13">
    <source>
        <dbReference type="Proteomes" id="UP001432027"/>
    </source>
</evidence>
<dbReference type="Proteomes" id="UP001432027">
    <property type="component" value="Unassembled WGS sequence"/>
</dbReference>
<organism evidence="12 13">
    <name type="scientific">Pristionchus entomophagus</name>
    <dbReference type="NCBI Taxonomy" id="358040"/>
    <lineage>
        <taxon>Eukaryota</taxon>
        <taxon>Metazoa</taxon>
        <taxon>Ecdysozoa</taxon>
        <taxon>Nematoda</taxon>
        <taxon>Chromadorea</taxon>
        <taxon>Rhabditida</taxon>
        <taxon>Rhabditina</taxon>
        <taxon>Diplogasteromorpha</taxon>
        <taxon>Diplogasteroidea</taxon>
        <taxon>Neodiplogasteridae</taxon>
        <taxon>Pristionchus</taxon>
    </lineage>
</organism>
<keyword evidence="5" id="KW-0862">Zinc</keyword>
<dbReference type="GO" id="GO:0000978">
    <property type="term" value="F:RNA polymerase II cis-regulatory region sequence-specific DNA binding"/>
    <property type="evidence" value="ECO:0007669"/>
    <property type="project" value="InterPro"/>
</dbReference>
<comment type="caution">
    <text evidence="12">The sequence shown here is derived from an EMBL/GenBank/DDBJ whole genome shotgun (WGS) entry which is preliminary data.</text>
</comment>
<comment type="subcellular location">
    <subcellularLocation>
        <location evidence="1">Nucleus</location>
    </subcellularLocation>
</comment>
<evidence type="ECO:0000256" key="6">
    <source>
        <dbReference type="ARBA" id="ARBA00023015"/>
    </source>
</evidence>
<protein>
    <recommendedName>
        <fullName evidence="11">Nuclear receptor domain-containing protein</fullName>
    </recommendedName>
</protein>
<keyword evidence="9" id="KW-0675">Receptor</keyword>
<feature type="domain" description="Nuclear receptor" evidence="11">
    <location>
        <begin position="14"/>
        <end position="88"/>
    </location>
</feature>
<sequence>MTPSSTPPHHRPSPSNCQICGEKAKGHHYQVISCILCKSFFRRAAVLGREYECRKGGECTERNGIRRCKACRFRKCLAVGMNPRYFEPQNAEEATNVERLAVSTGNVHLSV</sequence>
<evidence type="ECO:0000256" key="3">
    <source>
        <dbReference type="ARBA" id="ARBA00022723"/>
    </source>
</evidence>
<dbReference type="GO" id="GO:0008270">
    <property type="term" value="F:zinc ion binding"/>
    <property type="evidence" value="ECO:0007669"/>
    <property type="project" value="UniProtKB-KW"/>
</dbReference>
<comment type="similarity">
    <text evidence="2">Belongs to the nuclear hormone receptor family.</text>
</comment>
<accession>A0AAV5TQK1</accession>
<name>A0AAV5TQK1_9BILA</name>
<reference evidence="12" key="1">
    <citation type="submission" date="2023-10" db="EMBL/GenBank/DDBJ databases">
        <title>Genome assembly of Pristionchus species.</title>
        <authorList>
            <person name="Yoshida K."/>
            <person name="Sommer R.J."/>
        </authorList>
    </citation>
    <scope>NUCLEOTIDE SEQUENCE</scope>
    <source>
        <strain evidence="12">RS0144</strain>
    </source>
</reference>
<dbReference type="InterPro" id="IPR013088">
    <property type="entry name" value="Znf_NHR/GATA"/>
</dbReference>
<dbReference type="Gene3D" id="3.30.50.10">
    <property type="entry name" value="Erythroid Transcription Factor GATA-1, subunit A"/>
    <property type="match status" value="1"/>
</dbReference>
<evidence type="ECO:0000256" key="7">
    <source>
        <dbReference type="ARBA" id="ARBA00023125"/>
    </source>
</evidence>
<evidence type="ECO:0000313" key="12">
    <source>
        <dbReference type="EMBL" id="GMS96730.1"/>
    </source>
</evidence>
<dbReference type="SMART" id="SM00399">
    <property type="entry name" value="ZnF_C4"/>
    <property type="match status" value="1"/>
</dbReference>